<evidence type="ECO:0000313" key="2">
    <source>
        <dbReference type="EMBL" id="GHP14838.1"/>
    </source>
</evidence>
<reference evidence="2 3" key="1">
    <citation type="journal article" date="2021" name="Int. J. Syst. Evol. Microbiol.">
        <title>Lentilactobacillus fungorum sp. nov., isolated from spent mushroom substrates.</title>
        <authorList>
            <person name="Tohno M."/>
            <person name="Tanizawa Y."/>
            <person name="Kojima Y."/>
            <person name="Sakamoto M."/>
            <person name="Ohkuma M."/>
            <person name="Kobayashi H."/>
        </authorList>
    </citation>
    <scope>NUCLEOTIDE SEQUENCE [LARGE SCALE GENOMIC DNA]</scope>
    <source>
        <strain evidence="2 3">YK48G</strain>
    </source>
</reference>
<dbReference type="Gene3D" id="2.60.120.200">
    <property type="match status" value="1"/>
</dbReference>
<dbReference type="Proteomes" id="UP000604765">
    <property type="component" value="Unassembled WGS sequence"/>
</dbReference>
<keyword evidence="1" id="KW-0732">Signal</keyword>
<accession>A0ABQ3W0X5</accession>
<dbReference type="InterPro" id="IPR013320">
    <property type="entry name" value="ConA-like_dom_sf"/>
</dbReference>
<dbReference type="RefSeq" id="WP_203630814.1">
    <property type="nucleotide sequence ID" value="NZ_BNJR01000017.1"/>
</dbReference>
<dbReference type="SUPFAM" id="SSF49899">
    <property type="entry name" value="Concanavalin A-like lectins/glucanases"/>
    <property type="match status" value="1"/>
</dbReference>
<comment type="caution">
    <text evidence="2">The sequence shown here is derived from an EMBL/GenBank/DDBJ whole genome shotgun (WGS) entry which is preliminary data.</text>
</comment>
<feature type="signal peptide" evidence="1">
    <location>
        <begin position="1"/>
        <end position="31"/>
    </location>
</feature>
<proteinExistence type="predicted"/>
<dbReference type="Pfam" id="PF18483">
    <property type="entry name" value="Lectin_L-type_dom"/>
    <property type="match status" value="1"/>
</dbReference>
<protein>
    <submittedName>
        <fullName evidence="2">Uncharacterized protein</fullName>
    </submittedName>
</protein>
<evidence type="ECO:0000256" key="1">
    <source>
        <dbReference type="SAM" id="SignalP"/>
    </source>
</evidence>
<name>A0ABQ3W0X5_9LACO</name>
<dbReference type="EMBL" id="BNJR01000017">
    <property type="protein sequence ID" value="GHP14838.1"/>
    <property type="molecule type" value="Genomic_DNA"/>
</dbReference>
<evidence type="ECO:0000313" key="3">
    <source>
        <dbReference type="Proteomes" id="UP000604765"/>
    </source>
</evidence>
<keyword evidence="3" id="KW-1185">Reference proteome</keyword>
<sequence length="324" mass="34420">MKSVQGKKSSFRIIKKAATIALFSAGLATFAGVGVQNGAGLFSSPAVTASADTTATAQPTTNQLFSVNTRYGSQTTLNTNSFAQLTQSQYNDYGYATTNKKLDLTKDFSVTGRLYLGSRVDGGGDAFNILFSPDNPNTLRPASSTGGMLGMNGLASSFGLVFDEHYNSDSSYGDFQNKSWWQGGRYEGVVSWRTTSPDGTLNSNKRQDTGIGFASAQSADEKAQVVSMNKDMINGQGHPFAINYNAATSTITISVPDNSYSGAFGRDAQLVYTKTGAISGSTWTKQVTSQQKKDGLYLSFAGVTGAKDYNNFAVAIDSTNNINN</sequence>
<feature type="chain" id="PRO_5047479154" evidence="1">
    <location>
        <begin position="32"/>
        <end position="324"/>
    </location>
</feature>
<organism evidence="2 3">
    <name type="scientific">Lentilactobacillus fungorum</name>
    <dbReference type="NCBI Taxonomy" id="2201250"/>
    <lineage>
        <taxon>Bacteria</taxon>
        <taxon>Bacillati</taxon>
        <taxon>Bacillota</taxon>
        <taxon>Bacilli</taxon>
        <taxon>Lactobacillales</taxon>
        <taxon>Lactobacillaceae</taxon>
        <taxon>Lentilactobacillus</taxon>
    </lineage>
</organism>
<gene>
    <name evidence="2" type="ORF">YK48G_22630</name>
</gene>